<gene>
    <name evidence="1" type="ORF">ACOLOM_LOCUS14385</name>
</gene>
<accession>A0ACA9R9B1</accession>
<name>A0ACA9R9B1_9GLOM</name>
<comment type="caution">
    <text evidence="1">The sequence shown here is derived from an EMBL/GenBank/DDBJ whole genome shotgun (WGS) entry which is preliminary data.</text>
</comment>
<feature type="non-terminal residue" evidence="1">
    <location>
        <position position="1"/>
    </location>
</feature>
<evidence type="ECO:0000313" key="1">
    <source>
        <dbReference type="EMBL" id="CAG8782488.1"/>
    </source>
</evidence>
<sequence length="51" mass="5439">KHVLTHSPQSEKQSNKPLFHVLGGPPLLTGEAIACICASTQFAHTSPTDKD</sequence>
<dbReference type="Proteomes" id="UP000789525">
    <property type="component" value="Unassembled WGS sequence"/>
</dbReference>
<reference evidence="1" key="1">
    <citation type="submission" date="2021-06" db="EMBL/GenBank/DDBJ databases">
        <authorList>
            <person name="Kallberg Y."/>
            <person name="Tangrot J."/>
            <person name="Rosling A."/>
        </authorList>
    </citation>
    <scope>NUCLEOTIDE SEQUENCE</scope>
    <source>
        <strain evidence="1">CL356</strain>
    </source>
</reference>
<keyword evidence="2" id="KW-1185">Reference proteome</keyword>
<proteinExistence type="predicted"/>
<evidence type="ECO:0000313" key="2">
    <source>
        <dbReference type="Proteomes" id="UP000789525"/>
    </source>
</evidence>
<protein>
    <submittedName>
        <fullName evidence="1">16628_t:CDS:1</fullName>
    </submittedName>
</protein>
<organism evidence="1 2">
    <name type="scientific">Acaulospora colombiana</name>
    <dbReference type="NCBI Taxonomy" id="27376"/>
    <lineage>
        <taxon>Eukaryota</taxon>
        <taxon>Fungi</taxon>
        <taxon>Fungi incertae sedis</taxon>
        <taxon>Mucoromycota</taxon>
        <taxon>Glomeromycotina</taxon>
        <taxon>Glomeromycetes</taxon>
        <taxon>Diversisporales</taxon>
        <taxon>Acaulosporaceae</taxon>
        <taxon>Acaulospora</taxon>
    </lineage>
</organism>
<feature type="non-terminal residue" evidence="1">
    <location>
        <position position="51"/>
    </location>
</feature>
<dbReference type="EMBL" id="CAJVPT010073018">
    <property type="protein sequence ID" value="CAG8782488.1"/>
    <property type="molecule type" value="Genomic_DNA"/>
</dbReference>